<gene>
    <name evidence="2" type="ORF">D9757_008362</name>
</gene>
<comment type="caution">
    <text evidence="2">The sequence shown here is derived from an EMBL/GenBank/DDBJ whole genome shotgun (WGS) entry which is preliminary data.</text>
</comment>
<sequence>MTHSLFLCIAHWDQIEADSSSFSTSGLHTKIKTTTEPQSEAPQPPFVYVGIKLPKTSVWSTPDRDEP</sequence>
<dbReference type="EMBL" id="JAACJN010000056">
    <property type="protein sequence ID" value="KAF5381853.1"/>
    <property type="molecule type" value="Genomic_DNA"/>
</dbReference>
<proteinExistence type="predicted"/>
<dbReference type="AlphaFoldDB" id="A0A8H5HEF8"/>
<keyword evidence="3" id="KW-1185">Reference proteome</keyword>
<protein>
    <submittedName>
        <fullName evidence="2">Uncharacterized protein</fullName>
    </submittedName>
</protein>
<name>A0A8H5HEF8_9AGAR</name>
<organism evidence="2 3">
    <name type="scientific">Collybiopsis confluens</name>
    <dbReference type="NCBI Taxonomy" id="2823264"/>
    <lineage>
        <taxon>Eukaryota</taxon>
        <taxon>Fungi</taxon>
        <taxon>Dikarya</taxon>
        <taxon>Basidiomycota</taxon>
        <taxon>Agaricomycotina</taxon>
        <taxon>Agaricomycetes</taxon>
        <taxon>Agaricomycetidae</taxon>
        <taxon>Agaricales</taxon>
        <taxon>Marasmiineae</taxon>
        <taxon>Omphalotaceae</taxon>
        <taxon>Collybiopsis</taxon>
    </lineage>
</organism>
<evidence type="ECO:0000313" key="3">
    <source>
        <dbReference type="Proteomes" id="UP000518752"/>
    </source>
</evidence>
<evidence type="ECO:0000313" key="2">
    <source>
        <dbReference type="EMBL" id="KAF5381853.1"/>
    </source>
</evidence>
<dbReference type="Proteomes" id="UP000518752">
    <property type="component" value="Unassembled WGS sequence"/>
</dbReference>
<accession>A0A8H5HEF8</accession>
<reference evidence="2 3" key="1">
    <citation type="journal article" date="2020" name="ISME J.">
        <title>Uncovering the hidden diversity of litter-decomposition mechanisms in mushroom-forming fungi.</title>
        <authorList>
            <person name="Floudas D."/>
            <person name="Bentzer J."/>
            <person name="Ahren D."/>
            <person name="Johansson T."/>
            <person name="Persson P."/>
            <person name="Tunlid A."/>
        </authorList>
    </citation>
    <scope>NUCLEOTIDE SEQUENCE [LARGE SCALE GENOMIC DNA]</scope>
    <source>
        <strain evidence="2 3">CBS 406.79</strain>
    </source>
</reference>
<feature type="compositionally biased region" description="Polar residues" evidence="1">
    <location>
        <begin position="22"/>
        <end position="41"/>
    </location>
</feature>
<feature type="region of interest" description="Disordered" evidence="1">
    <location>
        <begin position="22"/>
        <end position="46"/>
    </location>
</feature>
<evidence type="ECO:0000256" key="1">
    <source>
        <dbReference type="SAM" id="MobiDB-lite"/>
    </source>
</evidence>